<dbReference type="Pfam" id="PF13030">
    <property type="entry name" value="DUF3891"/>
    <property type="match status" value="1"/>
</dbReference>
<comment type="caution">
    <text evidence="1">The sequence shown here is derived from an EMBL/GenBank/DDBJ whole genome shotgun (WGS) entry which is preliminary data.</text>
</comment>
<accession>A0A918J1M3</accession>
<dbReference type="InterPro" id="IPR024992">
    <property type="entry name" value="DUF3891"/>
</dbReference>
<organism evidence="1 2">
    <name type="scientific">Arenibacter certesii</name>
    <dbReference type="NCBI Taxonomy" id="228955"/>
    <lineage>
        <taxon>Bacteria</taxon>
        <taxon>Pseudomonadati</taxon>
        <taxon>Bacteroidota</taxon>
        <taxon>Flavobacteriia</taxon>
        <taxon>Flavobacteriales</taxon>
        <taxon>Flavobacteriaceae</taxon>
        <taxon>Arenibacter</taxon>
    </lineage>
</organism>
<name>A0A918J1M3_9FLAO</name>
<dbReference type="Proteomes" id="UP000634668">
    <property type="component" value="Unassembled WGS sequence"/>
</dbReference>
<dbReference type="RefSeq" id="WP_026813927.1">
    <property type="nucleotide sequence ID" value="NZ_BMWP01000022.1"/>
</dbReference>
<protein>
    <recommendedName>
        <fullName evidence="3">DUF3891 family protein</fullName>
    </recommendedName>
</protein>
<evidence type="ECO:0000313" key="2">
    <source>
        <dbReference type="Proteomes" id="UP000634668"/>
    </source>
</evidence>
<keyword evidence="2" id="KW-1185">Reference proteome</keyword>
<sequence>MIVRQHNKGWEIISQYAHGLLAGKIAAPFQNLIEDNIWIDLLTSIIEHDDNLPNFNKEDHITTAGAPMDFTLQEKDLENSYLHATRVYNSSIQKSQFIALMVGRHLEFLFKDKTKGHKQFSEFFEHVRSERKTQLNLYDLNAESLEKYYDIMRFCDRCSLIICQGLIPSNGRKIEINKTIDNKEYFIMKTGENKLRVTPWPFAVKNFELQYESRIVEQLKFKNDEELESQLQQSGIVINTVEIKK</sequence>
<gene>
    <name evidence="1" type="ORF">GCM10007383_28640</name>
</gene>
<dbReference type="EMBL" id="BMWP01000022">
    <property type="protein sequence ID" value="GGW42363.1"/>
    <property type="molecule type" value="Genomic_DNA"/>
</dbReference>
<evidence type="ECO:0008006" key="3">
    <source>
        <dbReference type="Google" id="ProtNLM"/>
    </source>
</evidence>
<evidence type="ECO:0000313" key="1">
    <source>
        <dbReference type="EMBL" id="GGW42363.1"/>
    </source>
</evidence>
<dbReference type="AlphaFoldDB" id="A0A918J1M3"/>
<reference evidence="1" key="1">
    <citation type="journal article" date="2014" name="Int. J. Syst. Evol. Microbiol.">
        <title>Complete genome sequence of Corynebacterium casei LMG S-19264T (=DSM 44701T), isolated from a smear-ripened cheese.</title>
        <authorList>
            <consortium name="US DOE Joint Genome Institute (JGI-PGF)"/>
            <person name="Walter F."/>
            <person name="Albersmeier A."/>
            <person name="Kalinowski J."/>
            <person name="Ruckert C."/>
        </authorList>
    </citation>
    <scope>NUCLEOTIDE SEQUENCE</scope>
    <source>
        <strain evidence="1">KCTC 12113</strain>
    </source>
</reference>
<reference evidence="1" key="2">
    <citation type="submission" date="2020-09" db="EMBL/GenBank/DDBJ databases">
        <authorList>
            <person name="Sun Q."/>
            <person name="Kim S."/>
        </authorList>
    </citation>
    <scope>NUCLEOTIDE SEQUENCE</scope>
    <source>
        <strain evidence="1">KCTC 12113</strain>
    </source>
</reference>
<proteinExistence type="predicted"/>